<evidence type="ECO:0000256" key="1">
    <source>
        <dbReference type="SAM" id="Phobius"/>
    </source>
</evidence>
<protein>
    <submittedName>
        <fullName evidence="2">Uncharacterized protein</fullName>
    </submittedName>
</protein>
<keyword evidence="1" id="KW-0812">Transmembrane</keyword>
<keyword evidence="3" id="KW-1185">Reference proteome</keyword>
<gene>
    <name evidence="2" type="ORF">ATW55_10955</name>
</gene>
<keyword evidence="1" id="KW-1133">Transmembrane helix</keyword>
<name>A0A101XQ21_9BACL</name>
<dbReference type="RefSeq" id="WP_067717504.1">
    <property type="nucleotide sequence ID" value="NZ_LPVJ01000052.1"/>
</dbReference>
<dbReference type="EMBL" id="LPVJ01000052">
    <property type="protein sequence ID" value="KUO95366.1"/>
    <property type="molecule type" value="Genomic_DNA"/>
</dbReference>
<evidence type="ECO:0000313" key="3">
    <source>
        <dbReference type="Proteomes" id="UP000053557"/>
    </source>
</evidence>
<keyword evidence="1" id="KW-0472">Membrane</keyword>
<comment type="caution">
    <text evidence="2">The sequence shown here is derived from an EMBL/GenBank/DDBJ whole genome shotgun (WGS) entry which is preliminary data.</text>
</comment>
<proteinExistence type="predicted"/>
<dbReference type="Proteomes" id="UP000053557">
    <property type="component" value="Unassembled WGS sequence"/>
</dbReference>
<organism evidence="2 3">
    <name type="scientific">Ferroacidibacillus organovorans</name>
    <dbReference type="NCBI Taxonomy" id="1765683"/>
    <lineage>
        <taxon>Bacteria</taxon>
        <taxon>Bacillati</taxon>
        <taxon>Bacillota</taxon>
        <taxon>Bacilli</taxon>
        <taxon>Bacillales</taxon>
        <taxon>Alicyclobacillaceae</taxon>
        <taxon>Ferroacidibacillus</taxon>
    </lineage>
</organism>
<accession>A0A101XQ21</accession>
<reference evidence="2 3" key="1">
    <citation type="submission" date="2015-12" db="EMBL/GenBank/DDBJ databases">
        <title>Draft genome sequence of Acidibacillus ferrooxidans ITV001, isolated from a chalcopyrite acid mine drainage site in Brazil.</title>
        <authorList>
            <person name="Dall'Agnol H."/>
            <person name="Nancucheo I."/>
            <person name="Johnson B."/>
            <person name="Oliveira R."/>
            <person name="Leite L."/>
            <person name="Pylro V."/>
            <person name="Nunes G.L."/>
            <person name="Tzotzos G."/>
            <person name="Fernandes G.R."/>
            <person name="Dutra J."/>
            <person name="Orellana S.C."/>
            <person name="Oliveira G."/>
        </authorList>
    </citation>
    <scope>NUCLEOTIDE SEQUENCE [LARGE SCALE GENOMIC DNA]</scope>
    <source>
        <strain evidence="3">ITV01</strain>
    </source>
</reference>
<sequence length="64" mass="7692">MRWPTAPFYIPYSPGMPDWWDLVWWVFQIGIMSLLLWFLSTVAIRVDRDFIKTGQQNDLQDDDV</sequence>
<dbReference type="AlphaFoldDB" id="A0A101XQ21"/>
<feature type="transmembrane region" description="Helical" evidence="1">
    <location>
        <begin position="22"/>
        <end position="44"/>
    </location>
</feature>
<dbReference type="OrthoDB" id="2084913at2"/>
<evidence type="ECO:0000313" key="2">
    <source>
        <dbReference type="EMBL" id="KUO95366.1"/>
    </source>
</evidence>